<dbReference type="Gene3D" id="3.40.50.1820">
    <property type="entry name" value="alpha/beta hydrolase"/>
    <property type="match status" value="1"/>
</dbReference>
<gene>
    <name evidence="2" type="ORF">OMM_03418</name>
</gene>
<feature type="domain" description="GPI inositol-deacylase PGAP1-like alpha/beta" evidence="1">
    <location>
        <begin position="32"/>
        <end position="149"/>
    </location>
</feature>
<sequence>MYHLINQENLLENLRSEGNDLVILNFEDSTDYIQRNAFLLVRLIQQINTIINNKKPLIVIGASMGGLVGRYALAYMEKYDIPHNTKLFISFDSPHKGANIPLGDQYMLPFFSGESAEVRTWLGRLNSPAAKQMLVYHYSASVTDQTASRNCISSTYCFSTTICNYPYIPKSHELRNILLEEISHLDFPKKTRTVAMSNGSGYAIGQSFMPGDQLIKYSHQSLFVALKSYTYALPDNDPVNINSGDTLLIADKTELHN</sequence>
<dbReference type="InterPro" id="IPR012908">
    <property type="entry name" value="PGAP1-ab_dom-like"/>
</dbReference>
<dbReference type="Proteomes" id="UP000189670">
    <property type="component" value="Unassembled WGS sequence"/>
</dbReference>
<dbReference type="SUPFAM" id="SSF53474">
    <property type="entry name" value="alpha/beta-Hydrolases"/>
    <property type="match status" value="1"/>
</dbReference>
<evidence type="ECO:0000313" key="3">
    <source>
        <dbReference type="Proteomes" id="UP000189670"/>
    </source>
</evidence>
<dbReference type="EMBL" id="ATBP01000468">
    <property type="protein sequence ID" value="ETR70196.1"/>
    <property type="molecule type" value="Genomic_DNA"/>
</dbReference>
<comment type="caution">
    <text evidence="2">The sequence shown here is derived from an EMBL/GenBank/DDBJ whole genome shotgun (WGS) entry which is preliminary data.</text>
</comment>
<accession>A0A1V1P614</accession>
<evidence type="ECO:0000259" key="1">
    <source>
        <dbReference type="Pfam" id="PF07819"/>
    </source>
</evidence>
<dbReference type="AlphaFoldDB" id="A0A1V1P614"/>
<evidence type="ECO:0000313" key="2">
    <source>
        <dbReference type="EMBL" id="ETR70196.1"/>
    </source>
</evidence>
<dbReference type="Pfam" id="PF07819">
    <property type="entry name" value="PGAP1"/>
    <property type="match status" value="1"/>
</dbReference>
<dbReference type="GO" id="GO:0016788">
    <property type="term" value="F:hydrolase activity, acting on ester bonds"/>
    <property type="evidence" value="ECO:0007669"/>
    <property type="project" value="InterPro"/>
</dbReference>
<name>A0A1V1P614_9BACT</name>
<organism evidence="2 3">
    <name type="scientific">Candidatus Magnetoglobus multicellularis str. Araruama</name>
    <dbReference type="NCBI Taxonomy" id="890399"/>
    <lineage>
        <taxon>Bacteria</taxon>
        <taxon>Pseudomonadati</taxon>
        <taxon>Thermodesulfobacteriota</taxon>
        <taxon>Desulfobacteria</taxon>
        <taxon>Desulfobacterales</taxon>
        <taxon>Desulfobacteraceae</taxon>
        <taxon>Candidatus Magnetoglobus</taxon>
    </lineage>
</organism>
<reference evidence="3" key="1">
    <citation type="submission" date="2012-11" db="EMBL/GenBank/DDBJ databases">
        <authorList>
            <person name="Lucero-Rivera Y.E."/>
            <person name="Tovar-Ramirez D."/>
        </authorList>
    </citation>
    <scope>NUCLEOTIDE SEQUENCE [LARGE SCALE GENOMIC DNA]</scope>
    <source>
        <strain evidence="3">Araruama</strain>
    </source>
</reference>
<proteinExistence type="predicted"/>
<dbReference type="InterPro" id="IPR029058">
    <property type="entry name" value="AB_hydrolase_fold"/>
</dbReference>
<protein>
    <recommendedName>
        <fullName evidence="1">GPI inositol-deacylase PGAP1-like alpha/beta domain-containing protein</fullName>
    </recommendedName>
</protein>